<comment type="similarity">
    <text evidence="1">Belongs to the sprouty family.</text>
</comment>
<dbReference type="PANTHER" id="PTHR12365">
    <property type="entry name" value="SPROUTY"/>
    <property type="match status" value="1"/>
</dbReference>
<evidence type="ECO:0008006" key="5">
    <source>
        <dbReference type="Google" id="ProtNLM"/>
    </source>
</evidence>
<dbReference type="PANTHER" id="PTHR12365:SF7">
    <property type="entry name" value="PROTEIN SPROUTY"/>
    <property type="match status" value="1"/>
</dbReference>
<keyword evidence="4" id="KW-1185">Reference proteome</keyword>
<dbReference type="GO" id="GO:0005829">
    <property type="term" value="C:cytosol"/>
    <property type="evidence" value="ECO:0007669"/>
    <property type="project" value="TreeGrafter"/>
</dbReference>
<dbReference type="HOGENOM" id="CLU_2114929_0_0_1"/>
<dbReference type="GO" id="GO:0040037">
    <property type="term" value="P:negative regulation of fibroblast growth factor receptor signaling pathway"/>
    <property type="evidence" value="ECO:0007669"/>
    <property type="project" value="TreeGrafter"/>
</dbReference>
<reference evidence="4" key="1">
    <citation type="submission" date="2012-12" db="EMBL/GenBank/DDBJ databases">
        <authorList>
            <person name="Hellsten U."/>
            <person name="Grimwood J."/>
            <person name="Chapman J.A."/>
            <person name="Shapiro H."/>
            <person name="Aerts A."/>
            <person name="Otillar R.P."/>
            <person name="Terry A.Y."/>
            <person name="Boore J.L."/>
            <person name="Simakov O."/>
            <person name="Marletaz F."/>
            <person name="Cho S.-J."/>
            <person name="Edsinger-Gonzales E."/>
            <person name="Havlak P."/>
            <person name="Kuo D.-H."/>
            <person name="Larsson T."/>
            <person name="Lv J."/>
            <person name="Arendt D."/>
            <person name="Savage R."/>
            <person name="Osoegawa K."/>
            <person name="de Jong P."/>
            <person name="Lindberg D.R."/>
            <person name="Seaver E.C."/>
            <person name="Weisblat D.A."/>
            <person name="Putnam N.H."/>
            <person name="Grigoriev I.V."/>
            <person name="Rokhsar D.S."/>
        </authorList>
    </citation>
    <scope>NUCLEOTIDE SEQUENCE</scope>
    <source>
        <strain evidence="4">I ESC-2004</strain>
    </source>
</reference>
<sequence length="115" mass="13054">CPQCERCRCRACTAPRELPSKWLCDTCQLSCDQVVDKLSCVCCVKALFYHCCPDEDFPSEVPCACCEQTHCCKRWTAMLCVAMCLPCLCCFWPLRCMKWACTSCYDACVRPGCKC</sequence>
<dbReference type="EMBL" id="KB311324">
    <property type="protein sequence ID" value="ELT89510.1"/>
    <property type="molecule type" value="Genomic_DNA"/>
</dbReference>
<organism evidence="2">
    <name type="scientific">Capitella teleta</name>
    <name type="common">Polychaete worm</name>
    <dbReference type="NCBI Taxonomy" id="283909"/>
    <lineage>
        <taxon>Eukaryota</taxon>
        <taxon>Metazoa</taxon>
        <taxon>Spiralia</taxon>
        <taxon>Lophotrochozoa</taxon>
        <taxon>Annelida</taxon>
        <taxon>Polychaeta</taxon>
        <taxon>Sedentaria</taxon>
        <taxon>Scolecida</taxon>
        <taxon>Capitellidae</taxon>
        <taxon>Capitella</taxon>
    </lineage>
</organism>
<reference evidence="3" key="3">
    <citation type="submission" date="2015-06" db="UniProtKB">
        <authorList>
            <consortium name="EnsemblMetazoa"/>
        </authorList>
    </citation>
    <scope>IDENTIFICATION</scope>
</reference>
<accession>R7T7D3</accession>
<dbReference type="EMBL" id="AMQN01003250">
    <property type="status" value="NOT_ANNOTATED_CDS"/>
    <property type="molecule type" value="Genomic_DNA"/>
</dbReference>
<evidence type="ECO:0000313" key="4">
    <source>
        <dbReference type="Proteomes" id="UP000014760"/>
    </source>
</evidence>
<dbReference type="PROSITE" id="PS51227">
    <property type="entry name" value="SPR"/>
    <property type="match status" value="1"/>
</dbReference>
<feature type="non-terminal residue" evidence="2">
    <location>
        <position position="115"/>
    </location>
</feature>
<dbReference type="AlphaFoldDB" id="R7T7D3"/>
<reference evidence="2 4" key="2">
    <citation type="journal article" date="2013" name="Nature">
        <title>Insights into bilaterian evolution from three spiralian genomes.</title>
        <authorList>
            <person name="Simakov O."/>
            <person name="Marletaz F."/>
            <person name="Cho S.J."/>
            <person name="Edsinger-Gonzales E."/>
            <person name="Havlak P."/>
            <person name="Hellsten U."/>
            <person name="Kuo D.H."/>
            <person name="Larsson T."/>
            <person name="Lv J."/>
            <person name="Arendt D."/>
            <person name="Savage R."/>
            <person name="Osoegawa K."/>
            <person name="de Jong P."/>
            <person name="Grimwood J."/>
            <person name="Chapman J.A."/>
            <person name="Shapiro H."/>
            <person name="Aerts A."/>
            <person name="Otillar R.P."/>
            <person name="Terry A.Y."/>
            <person name="Boore J.L."/>
            <person name="Grigoriev I.V."/>
            <person name="Lindberg D.R."/>
            <person name="Seaver E.C."/>
            <person name="Weisblat D.A."/>
            <person name="Putnam N.H."/>
            <person name="Rokhsar D.S."/>
        </authorList>
    </citation>
    <scope>NUCLEOTIDE SEQUENCE</scope>
    <source>
        <strain evidence="2 4">I ESC-2004</strain>
    </source>
</reference>
<dbReference type="Pfam" id="PF05210">
    <property type="entry name" value="Sprouty"/>
    <property type="match status" value="1"/>
</dbReference>
<dbReference type="OrthoDB" id="10038884at2759"/>
<proteinExistence type="inferred from homology"/>
<name>R7T7D3_CAPTE</name>
<dbReference type="InterPro" id="IPR007875">
    <property type="entry name" value="Sprouty"/>
</dbReference>
<feature type="non-terminal residue" evidence="2">
    <location>
        <position position="1"/>
    </location>
</feature>
<dbReference type="EnsemblMetazoa" id="CapteT48622">
    <property type="protein sequence ID" value="CapteP48622"/>
    <property type="gene ID" value="CapteG48622"/>
</dbReference>
<dbReference type="GO" id="GO:0016020">
    <property type="term" value="C:membrane"/>
    <property type="evidence" value="ECO:0007669"/>
    <property type="project" value="InterPro"/>
</dbReference>
<dbReference type="GO" id="GO:0048513">
    <property type="term" value="P:animal organ development"/>
    <property type="evidence" value="ECO:0007669"/>
    <property type="project" value="TreeGrafter"/>
</dbReference>
<dbReference type="Proteomes" id="UP000014760">
    <property type="component" value="Unassembled WGS sequence"/>
</dbReference>
<evidence type="ECO:0000256" key="1">
    <source>
        <dbReference type="ARBA" id="ARBA00010964"/>
    </source>
</evidence>
<dbReference type="GO" id="GO:0046580">
    <property type="term" value="P:negative regulation of Ras protein signal transduction"/>
    <property type="evidence" value="ECO:0007669"/>
    <property type="project" value="TreeGrafter"/>
</dbReference>
<dbReference type="OMA" id="MADEPCS"/>
<evidence type="ECO:0000313" key="2">
    <source>
        <dbReference type="EMBL" id="ELT89510.1"/>
    </source>
</evidence>
<evidence type="ECO:0000313" key="3">
    <source>
        <dbReference type="EnsemblMetazoa" id="CapteP48622"/>
    </source>
</evidence>
<dbReference type="InterPro" id="IPR051192">
    <property type="entry name" value="Sprouty_domain"/>
</dbReference>
<dbReference type="STRING" id="283909.R7T7D3"/>
<protein>
    <recommendedName>
        <fullName evidence="5">Sprouty</fullName>
    </recommendedName>
</protein>
<gene>
    <name evidence="2" type="ORF">CAPTEDRAFT_48622</name>
</gene>